<dbReference type="GO" id="GO:0015926">
    <property type="term" value="F:glucosidase activity"/>
    <property type="evidence" value="ECO:0007669"/>
    <property type="project" value="InterPro"/>
</dbReference>
<feature type="chain" id="PRO_5021044028" description="Arabinogalactan endo-beta-1,4-galactanase" evidence="6">
    <location>
        <begin position="31"/>
        <end position="631"/>
    </location>
</feature>
<gene>
    <name evidence="8" type="ORF">EV138_1517</name>
</gene>
<keyword evidence="4 6" id="KW-0378">Hydrolase</keyword>
<dbReference type="EC" id="3.2.1.89" evidence="3 6"/>
<evidence type="ECO:0000313" key="8">
    <source>
        <dbReference type="EMBL" id="TDU87979.1"/>
    </source>
</evidence>
<dbReference type="Pfam" id="PF00754">
    <property type="entry name" value="F5_F8_type_C"/>
    <property type="match status" value="1"/>
</dbReference>
<keyword evidence="5 6" id="KW-0326">Glycosidase</keyword>
<organism evidence="8 9">
    <name type="scientific">Kribbella voronezhensis</name>
    <dbReference type="NCBI Taxonomy" id="2512212"/>
    <lineage>
        <taxon>Bacteria</taxon>
        <taxon>Bacillati</taxon>
        <taxon>Actinomycetota</taxon>
        <taxon>Actinomycetes</taxon>
        <taxon>Propionibacteriales</taxon>
        <taxon>Kribbellaceae</taxon>
        <taxon>Kribbella</taxon>
    </lineage>
</organism>
<comment type="similarity">
    <text evidence="2 6">Belongs to the glycosyl hydrolase 53 family.</text>
</comment>
<dbReference type="OrthoDB" id="3981930at2"/>
<protein>
    <recommendedName>
        <fullName evidence="3 6">Arabinogalactan endo-beta-1,4-galactanase</fullName>
        <ecNumber evidence="3 6">3.2.1.89</ecNumber>
    </recommendedName>
</protein>
<accession>A0A4R7T8J2</accession>
<evidence type="ECO:0000256" key="4">
    <source>
        <dbReference type="ARBA" id="ARBA00022801"/>
    </source>
</evidence>
<feature type="domain" description="F5/8 type C" evidence="7">
    <location>
        <begin position="32"/>
        <end position="171"/>
    </location>
</feature>
<dbReference type="Gene3D" id="2.60.120.260">
    <property type="entry name" value="Galactose-binding domain-like"/>
    <property type="match status" value="1"/>
</dbReference>
<dbReference type="Pfam" id="PF07745">
    <property type="entry name" value="Glyco_hydro_53"/>
    <property type="match status" value="1"/>
</dbReference>
<evidence type="ECO:0000259" key="7">
    <source>
        <dbReference type="PROSITE" id="PS50022"/>
    </source>
</evidence>
<evidence type="ECO:0000256" key="6">
    <source>
        <dbReference type="RuleBase" id="RU361192"/>
    </source>
</evidence>
<evidence type="ECO:0000256" key="3">
    <source>
        <dbReference type="ARBA" id="ARBA00012556"/>
    </source>
</evidence>
<evidence type="ECO:0000313" key="9">
    <source>
        <dbReference type="Proteomes" id="UP000295151"/>
    </source>
</evidence>
<dbReference type="InterPro" id="IPR017853">
    <property type="entry name" value="GH"/>
</dbReference>
<dbReference type="PANTHER" id="PTHR34983:SF1">
    <property type="entry name" value="ARABINOGALACTAN ENDO-BETA-1,4-GALACTANASE A"/>
    <property type="match status" value="1"/>
</dbReference>
<dbReference type="PANTHER" id="PTHR34983">
    <property type="entry name" value="ARABINOGALACTAN ENDO-BETA-1,4-GALACTANASE A"/>
    <property type="match status" value="1"/>
</dbReference>
<comment type="caution">
    <text evidence="8">The sequence shown here is derived from an EMBL/GenBank/DDBJ whole genome shotgun (WGS) entry which is preliminary data.</text>
</comment>
<dbReference type="Gene3D" id="3.20.20.80">
    <property type="entry name" value="Glycosidases"/>
    <property type="match status" value="1"/>
</dbReference>
<dbReference type="InterPro" id="IPR000421">
    <property type="entry name" value="FA58C"/>
</dbReference>
<dbReference type="GO" id="GO:0031218">
    <property type="term" value="F:arabinogalactan endo-1,4-beta-galactosidase activity"/>
    <property type="evidence" value="ECO:0007669"/>
    <property type="project" value="UniProtKB-EC"/>
</dbReference>
<comment type="catalytic activity">
    <reaction evidence="1 6">
        <text>The enzyme specifically hydrolyzes (1-&gt;4)-beta-D-galactosidic linkages in type I arabinogalactans.</text>
        <dbReference type="EC" id="3.2.1.89"/>
    </reaction>
</comment>
<dbReference type="AlphaFoldDB" id="A0A4R7T8J2"/>
<dbReference type="EMBL" id="SOCE01000001">
    <property type="protein sequence ID" value="TDU87979.1"/>
    <property type="molecule type" value="Genomic_DNA"/>
</dbReference>
<sequence length="631" mass="68634">MGSRQKAAAAVTGFAIVLGAAQVPAGPAQAVSGTADIHPIESNVAAKFWASATATSNSSMAGRAIDGDPATSWFAAAPGRQRLTVDLGGAYDNLRKVRVVFADPGVHRYVVEASSDGGRWTRIADRSHNRVRSRGAVELFTRPRTRFVRLAVDALPGGAKVGVSELQVFNYLRDDLVLGADLSSVDDFQTRDYWVDPLGADRGAGPRLLDVAKDRGMQFARLRIWNEPRAESTGEPTAVPRQGPDRSLESARWVKQRGMGLGIDFHYADSWADPSKQPKPRAWARLDFNDLNRSVYDFTAGYLRRLVKQGITPDKVAVGNEIVNGFLYGSEAAAIGTTSPPYFVDQAAIYQSKPGGGLLWQYWGSTDPIEQRLYNESWDRFTTLAASGIKAVRDASPRTKVEIHVVVDKGRLAKTMEFWHQFLTRVKAKGQRPDVLAISYYPQWHGTLEDLEVNLHTMATTYPQYELEVAETAYPASGGDTPQPNSPFPQTVQGQADAIQRVFQAANDVVGNRGSGVLTWEPASYQAMFRAVPGLPNTWEPYASINVYNASRARHVLEDTVFATTVVGTRAALPATVRVLTIAGRKLTDVAVRWQALPPGATDAPGQVTVSGLTDHGPVTAVVDIVKGVHR</sequence>
<dbReference type="InterPro" id="IPR011683">
    <property type="entry name" value="Glyco_hydro_53"/>
</dbReference>
<dbReference type="GO" id="GO:0045490">
    <property type="term" value="P:pectin catabolic process"/>
    <property type="evidence" value="ECO:0007669"/>
    <property type="project" value="TreeGrafter"/>
</dbReference>
<name>A0A4R7T8J2_9ACTN</name>
<dbReference type="RefSeq" id="WP_133977673.1">
    <property type="nucleotide sequence ID" value="NZ_SOCE01000001.1"/>
</dbReference>
<dbReference type="SUPFAM" id="SSF49785">
    <property type="entry name" value="Galactose-binding domain-like"/>
    <property type="match status" value="1"/>
</dbReference>
<keyword evidence="9" id="KW-1185">Reference proteome</keyword>
<dbReference type="SUPFAM" id="SSF51445">
    <property type="entry name" value="(Trans)glycosidases"/>
    <property type="match status" value="1"/>
</dbReference>
<reference evidence="8 9" key="1">
    <citation type="submission" date="2019-03" db="EMBL/GenBank/DDBJ databases">
        <title>Genomic Encyclopedia of Type Strains, Phase III (KMG-III): the genomes of soil and plant-associated and newly described type strains.</title>
        <authorList>
            <person name="Whitman W."/>
        </authorList>
    </citation>
    <scope>NUCLEOTIDE SEQUENCE [LARGE SCALE GENOMIC DNA]</scope>
    <source>
        <strain evidence="8 9">VKM Ac-2575</strain>
    </source>
</reference>
<keyword evidence="6" id="KW-0732">Signal</keyword>
<dbReference type="InterPro" id="IPR008979">
    <property type="entry name" value="Galactose-bd-like_sf"/>
</dbReference>
<feature type="signal peptide" evidence="6">
    <location>
        <begin position="1"/>
        <end position="30"/>
    </location>
</feature>
<evidence type="ECO:0000256" key="5">
    <source>
        <dbReference type="ARBA" id="ARBA00023295"/>
    </source>
</evidence>
<evidence type="ECO:0000256" key="2">
    <source>
        <dbReference type="ARBA" id="ARBA00010687"/>
    </source>
</evidence>
<dbReference type="PROSITE" id="PS50022">
    <property type="entry name" value="FA58C_3"/>
    <property type="match status" value="1"/>
</dbReference>
<dbReference type="Proteomes" id="UP000295151">
    <property type="component" value="Unassembled WGS sequence"/>
</dbReference>
<evidence type="ECO:0000256" key="1">
    <source>
        <dbReference type="ARBA" id="ARBA00001695"/>
    </source>
</evidence>
<proteinExistence type="inferred from homology"/>